<feature type="region of interest" description="Disordered" evidence="1">
    <location>
        <begin position="477"/>
        <end position="504"/>
    </location>
</feature>
<name>A0A1E1K3K7_9HELO</name>
<sequence length="1350" mass="147414">MSAPSPPPGPGPPSHSFFTLRELKKREPTTTPIPEISISYSADAKRDMGPTSSSSMDLGPSLGQGAALGPQQTHKIATWGQEWSTPAPRSCSASPKTGSPVPSRVLVSPSPSDALNRARQLHPRVRGTDHAAQIKQPRPFTSDDVMASVANRDISTNVAKEFSQLAIGRMGDKSGTPPDVPGTRMRIKSKPNRLNSATSSTTDTYSEDSKTSSRNTPKITLQQVTEMLRSTINNNSTPASVRNFQRRELYFSVAFYTPQGYFLPPMQSLMVNRLMSFRGLIAKLQRFLYDNLLDSRLTAKLLVQSVQVRVFEGHLKDLPRIEGWICGLDEEENETTTLGPSEVAKGTRWVAWEATDTHGEQKGAAEDFWNTVVERMVRDLYKLQDPSKNHVGDRPPMLKIRTVAHLHSELGSQGDGHIFYLPPDAVLPTPAVVVTNITSGGSIASDGSGGSDGQMKDQKSNLQRLAEDKREITQLQPGFDHFSQPNPLHHNNATRGTSNSTMGTDEKVTESAFGQASLGLPNTSNVPERSVMLNPFANSFARNPKHGRGSPDSMASTPSTQRQKTGRPKEHKIHRGKGPRISRRPQPLGQSLGSYLPPDVFDGSLDDATEAFEDVSLIASSSIGNSKNDTASDLKEMEANFEPSPSCTSTNEKGNVDEPENKMSRCEKDYYSRVITLGISFGDSRSFWVEKGGYPKNVPMPMDPKHNWEMYQHWGEKPSDEGYEDKKLIHDWFSLSHIPFYGPVCEPWSKGKRTERIVDESGKGDDENAAVDSCTSVPMLPYTPLDPKILAQLTLEFLSQPSNLPLRTQKYWEEQENMKGLTEIDDDIFFPASNPELVRRHEASKVFQARAFRNPSRTKFDLASVLGATERRVTSNHSKYLDALAAEKGTNSDVYETMPSEIFRTATPKLGTNKTATTFNHSHAAADNVFQSTMKGVGSFSSFSKQDFSPNAHGGPGFYELSRGIANHTPAREADSFIADFHSNTHGAEMQNNVAGDSEQTFFPRSSFSDFSAMANEFGTNQNASVQAEFTGTGNGNDDSGGFDFRPGNVTWDGRISNTAMNGPRGGGNSQIPNSFDMSSSMSGGGPADYRTSIPYDTQQLTGYPNNQGWTSMNTAGATYNSFGSQAHPYNGPSYSTIQARNTSVFPQYNSFSQQAYATPTAPARMQSRFFNPTDSNRGNPGHERFAFNNMAMTPSNTNHPTVGSFVNPHTNLKYPPTGSFYHGGNGPNNPHSRTHGLHVESNPTALSRARRPIPIRLPPGNGLHATTQQFQLPSPTRQAINYGAGPDRASLGLGSGLGTGTSVILPPFVRRTPSPEKKAFQKASMDALSAAIETAFNGPKGSPSARKKA</sequence>
<feature type="region of interest" description="Disordered" evidence="1">
    <location>
        <begin position="121"/>
        <end position="140"/>
    </location>
</feature>
<dbReference type="Proteomes" id="UP000178129">
    <property type="component" value="Unassembled WGS sequence"/>
</dbReference>
<accession>A0A1E1K3K7</accession>
<evidence type="ECO:0000313" key="2">
    <source>
        <dbReference type="EMBL" id="CZS91104.1"/>
    </source>
</evidence>
<feature type="region of interest" description="Disordered" evidence="1">
    <location>
        <begin position="169"/>
        <end position="217"/>
    </location>
</feature>
<reference evidence="3" key="1">
    <citation type="submission" date="2016-03" db="EMBL/GenBank/DDBJ databases">
        <authorList>
            <person name="Ploux O."/>
        </authorList>
    </citation>
    <scope>NUCLEOTIDE SEQUENCE [LARGE SCALE GENOMIC DNA]</scope>
    <source>
        <strain evidence="3">UK7</strain>
    </source>
</reference>
<proteinExistence type="predicted"/>
<dbReference type="EMBL" id="FJUW01000004">
    <property type="protein sequence ID" value="CZS91104.1"/>
    <property type="molecule type" value="Genomic_DNA"/>
</dbReference>
<feature type="compositionally biased region" description="Polar residues" evidence="1">
    <location>
        <begin position="643"/>
        <end position="653"/>
    </location>
</feature>
<protein>
    <submittedName>
        <fullName evidence="2">Uncharacterized protein</fullName>
    </submittedName>
</protein>
<feature type="region of interest" description="Disordered" evidence="1">
    <location>
        <begin position="1"/>
        <end position="113"/>
    </location>
</feature>
<evidence type="ECO:0000256" key="1">
    <source>
        <dbReference type="SAM" id="MobiDB-lite"/>
    </source>
</evidence>
<feature type="compositionally biased region" description="Low complexity" evidence="1">
    <location>
        <begin position="99"/>
        <end position="112"/>
    </location>
</feature>
<feature type="compositionally biased region" description="Polar residues" evidence="1">
    <location>
        <begin position="483"/>
        <end position="503"/>
    </location>
</feature>
<feature type="compositionally biased region" description="Polar residues" evidence="1">
    <location>
        <begin position="553"/>
        <end position="563"/>
    </location>
</feature>
<evidence type="ECO:0000313" key="3">
    <source>
        <dbReference type="Proteomes" id="UP000178129"/>
    </source>
</evidence>
<comment type="caution">
    <text evidence="2">The sequence shown here is derived from an EMBL/GenBank/DDBJ whole genome shotgun (WGS) entry which is preliminary data.</text>
</comment>
<feature type="region of interest" description="Disordered" evidence="1">
    <location>
        <begin position="538"/>
        <end position="593"/>
    </location>
</feature>
<organism evidence="2 3">
    <name type="scientific">Rhynchosporium graminicola</name>
    <dbReference type="NCBI Taxonomy" id="2792576"/>
    <lineage>
        <taxon>Eukaryota</taxon>
        <taxon>Fungi</taxon>
        <taxon>Dikarya</taxon>
        <taxon>Ascomycota</taxon>
        <taxon>Pezizomycotina</taxon>
        <taxon>Leotiomycetes</taxon>
        <taxon>Helotiales</taxon>
        <taxon>Ploettnerulaceae</taxon>
        <taxon>Rhynchosporium</taxon>
    </lineage>
</organism>
<feature type="region of interest" description="Disordered" evidence="1">
    <location>
        <begin position="441"/>
        <end position="460"/>
    </location>
</feature>
<feature type="region of interest" description="Disordered" evidence="1">
    <location>
        <begin position="640"/>
        <end position="661"/>
    </location>
</feature>
<gene>
    <name evidence="2" type="ORF">RCO7_01443</name>
</gene>
<dbReference type="InParanoid" id="A0A1E1K3K7"/>
<feature type="compositionally biased region" description="Basic residues" evidence="1">
    <location>
        <begin position="564"/>
        <end position="583"/>
    </location>
</feature>
<dbReference type="STRING" id="914237.A0A1E1K3K7"/>
<feature type="compositionally biased region" description="Pro residues" evidence="1">
    <location>
        <begin position="1"/>
        <end position="13"/>
    </location>
</feature>
<keyword evidence="3" id="KW-1185">Reference proteome</keyword>